<evidence type="ECO:0000256" key="4">
    <source>
        <dbReference type="ARBA" id="ARBA00004763"/>
    </source>
</evidence>
<comment type="similarity">
    <text evidence="16">In the central section; belongs to the HPPK family.</text>
</comment>
<evidence type="ECO:0000256" key="15">
    <source>
        <dbReference type="ARBA" id="ARBA00023268"/>
    </source>
</evidence>
<dbReference type="InterPro" id="IPR011005">
    <property type="entry name" value="Dihydropteroate_synth-like_sf"/>
</dbReference>
<dbReference type="InterPro" id="IPR043133">
    <property type="entry name" value="GTP-CH-I_C/QueF"/>
</dbReference>
<keyword evidence="9 16" id="KW-0479">Metal-binding</keyword>
<evidence type="ECO:0000256" key="9">
    <source>
        <dbReference type="ARBA" id="ARBA00022723"/>
    </source>
</evidence>
<keyword evidence="14 16" id="KW-0289">Folate biosynthesis</keyword>
<sequence length="797" mass="89902">MAKQGVIPVAKRWKFHDHVHIEKLKVKAVVGPDSWDQLKPQNLNISLHMATDFSKSSRLDDLKYSLNYAVISKDIGDYIKKNSKRNFKDLVSIGKTIVDYTKKTYPGIIDLKVEVQSKEGNIRSNDIRGIVHSSDEETNEVLIADFKMLTLIGVFTFERMKRQFVDFTIRLPVEDGSDVPPYNTIISQITDYVEKSNFKTVEALVETVSQVILTQNEYFIERPKLPISVKVIKLNAISETDGVGVSCSHCYDDFRSSGPVVMEQAEKNETLTNFDLPVNTFSLDKDSWKSAVLAFGSNVGDRFKNIVDAMNLLNAHEQVKIISTSSLFESNPMYFKDQTSFLNGCVKIKTRLLPDELLKLCKKIEYDELRRIKHFDNGPRTIDLDIVIYYDSTGQDVTVNTEVLTIPHPRLIERSFVLEPLCELVSPTQIHPITAETFHDHLNQLYQNENSEDLLWKVVPTGDKFLKFRTEWQRDLLTDVRVPVSKSNGYLMGIVNVTPDSFSDGSAEYDNLSAVMSRIDTMVSEALELHDMIILDIGGCSTRPGSIQASEEEELSRTIPIIDAVTTSKTLPLNKIVLSIDTYRSAVAEAAILAGVGIINDISGGTFDPKILQVVGKYPNVAYVLSHIRGTIESMSTQTSYLTTDDSVDEFILDKKSDSDKDEILFIRTIGREVCSKFEELFKNNIFRWQLFLDPGIGFAKVGKQNLDIIKHLQLLKNYSCIKQNEYYSLVNLPVLLGPSRKKFIGDITNIPVAKDRDFVTGAILSSALANGCDIVRVHDVRNNSKVLKLANELYRD</sequence>
<reference evidence="18 19" key="2">
    <citation type="submission" date="2019-11" db="EMBL/GenBank/DDBJ databases">
        <authorList>
            <person name="Lu H."/>
        </authorList>
    </citation>
    <scope>NUCLEOTIDE SEQUENCE [LARGE SCALE GENOMIC DNA]</scope>
    <source>
        <strain evidence="18 19">FIM1</strain>
    </source>
</reference>
<evidence type="ECO:0000256" key="8">
    <source>
        <dbReference type="ARBA" id="ARBA00022679"/>
    </source>
</evidence>
<dbReference type="InterPro" id="IPR045031">
    <property type="entry name" value="DHP_synth-like"/>
</dbReference>
<comment type="similarity">
    <text evidence="6 16">In the N-terminal section; belongs to the DHNA family.</text>
</comment>
<dbReference type="PROSITE" id="PS50972">
    <property type="entry name" value="PTERIN_BINDING"/>
    <property type="match status" value="1"/>
</dbReference>
<dbReference type="Gene3D" id="3.30.1130.10">
    <property type="match status" value="2"/>
</dbReference>
<evidence type="ECO:0000256" key="16">
    <source>
        <dbReference type="PIRNR" id="PIRNR000741"/>
    </source>
</evidence>
<keyword evidence="16" id="KW-0456">Lyase</keyword>
<gene>
    <name evidence="18" type="primary">FOL1</name>
    <name evidence="18" type="ORF">FIM1_733</name>
</gene>
<evidence type="ECO:0000313" key="19">
    <source>
        <dbReference type="Proteomes" id="UP000422736"/>
    </source>
</evidence>
<dbReference type="NCBIfam" id="TIGR01496">
    <property type="entry name" value="DHPS"/>
    <property type="match status" value="1"/>
</dbReference>
<keyword evidence="15" id="KW-0511">Multifunctional enzyme</keyword>
<dbReference type="InterPro" id="IPR006390">
    <property type="entry name" value="DHP_synth_dom"/>
</dbReference>
<reference evidence="18 19" key="1">
    <citation type="submission" date="2016-03" db="EMBL/GenBank/DDBJ databases">
        <title>How can Kluyveromyces marxianus grow so fast - potential evolutionary course in Saccharomyces Complex revealed by comparative genomics.</title>
        <authorList>
            <person name="Mo W."/>
            <person name="Lu W."/>
            <person name="Yang X."/>
            <person name="Qi J."/>
            <person name="Lv H."/>
        </authorList>
    </citation>
    <scope>NUCLEOTIDE SEQUENCE [LARGE SCALE GENOMIC DNA]</scope>
    <source>
        <strain evidence="18 19">FIM1</strain>
    </source>
</reference>
<evidence type="ECO:0000256" key="3">
    <source>
        <dbReference type="ARBA" id="ARBA00001946"/>
    </source>
</evidence>
<dbReference type="InterPro" id="IPR000489">
    <property type="entry name" value="Pterin-binding_dom"/>
</dbReference>
<evidence type="ECO:0000256" key="2">
    <source>
        <dbReference type="ARBA" id="ARBA00000198"/>
    </source>
</evidence>
<evidence type="ECO:0000256" key="10">
    <source>
        <dbReference type="ARBA" id="ARBA00022741"/>
    </source>
</evidence>
<dbReference type="Pfam" id="PF01288">
    <property type="entry name" value="HPPK"/>
    <property type="match status" value="1"/>
</dbReference>
<keyword evidence="10 16" id="KW-0547">Nucleotide-binding</keyword>
<proteinExistence type="inferred from homology"/>
<keyword evidence="19" id="KW-1185">Reference proteome</keyword>
<evidence type="ECO:0000256" key="6">
    <source>
        <dbReference type="ARBA" id="ARBA00009640"/>
    </source>
</evidence>
<dbReference type="PIRSF" id="PIRSF000741">
    <property type="entry name" value="Folic_acid_synth"/>
    <property type="match status" value="1"/>
</dbReference>
<dbReference type="NCBIfam" id="TIGR01498">
    <property type="entry name" value="folK"/>
    <property type="match status" value="1"/>
</dbReference>
<evidence type="ECO:0000259" key="17">
    <source>
        <dbReference type="PROSITE" id="PS50972"/>
    </source>
</evidence>
<dbReference type="EMBL" id="CP015054">
    <property type="protein sequence ID" value="QGN14082.1"/>
    <property type="molecule type" value="Genomic_DNA"/>
</dbReference>
<accession>A0ABX6EQR9</accession>
<dbReference type="Proteomes" id="UP000422736">
    <property type="component" value="Chromosome 1"/>
</dbReference>
<evidence type="ECO:0000256" key="5">
    <source>
        <dbReference type="ARBA" id="ARBA00005051"/>
    </source>
</evidence>
<comment type="function">
    <text evidence="16">Catalyzes three sequential steps of tetrahydrofolate biosynthesis.</text>
</comment>
<dbReference type="PROSITE" id="PS00792">
    <property type="entry name" value="DHPS_1"/>
    <property type="match status" value="1"/>
</dbReference>
<comment type="catalytic activity">
    <reaction evidence="2">
        <text>6-hydroxymethyl-7,8-dihydropterin + ATP = (7,8-dihydropterin-6-yl)methyl diphosphate + AMP + H(+)</text>
        <dbReference type="Rhea" id="RHEA:11412"/>
        <dbReference type="ChEBI" id="CHEBI:15378"/>
        <dbReference type="ChEBI" id="CHEBI:30616"/>
        <dbReference type="ChEBI" id="CHEBI:44841"/>
        <dbReference type="ChEBI" id="CHEBI:72950"/>
        <dbReference type="ChEBI" id="CHEBI:456215"/>
        <dbReference type="EC" id="2.7.6.3"/>
    </reaction>
</comment>
<name>A0ABX6EQR9_KLUMA</name>
<dbReference type="InterPro" id="IPR016261">
    <property type="entry name" value="Folic_acid_synth"/>
</dbReference>
<evidence type="ECO:0000313" key="18">
    <source>
        <dbReference type="EMBL" id="QGN14082.1"/>
    </source>
</evidence>
<dbReference type="Gene3D" id="3.20.20.20">
    <property type="entry name" value="Dihydropteroate synthase-like"/>
    <property type="match status" value="1"/>
</dbReference>
<evidence type="ECO:0000256" key="7">
    <source>
        <dbReference type="ARBA" id="ARBA00009951"/>
    </source>
</evidence>
<keyword evidence="11 16" id="KW-0418">Kinase</keyword>
<feature type="domain" description="Pterin-binding" evidence="17">
    <location>
        <begin position="489"/>
        <end position="789"/>
    </location>
</feature>
<comment type="pathway">
    <text evidence="5">Cofactor biosynthesis; tetrahydrofolate biosynthesis; 2-amino-4-hydroxy-6-hydroxymethyl-7,8-dihydropteridine diphosphate from 7,8-dihydroneopterin triphosphate: step 4/4.</text>
</comment>
<evidence type="ECO:0000256" key="12">
    <source>
        <dbReference type="ARBA" id="ARBA00022840"/>
    </source>
</evidence>
<protein>
    <recommendedName>
        <fullName evidence="16">Folic acid synthesis protein fol1</fullName>
    </recommendedName>
</protein>
<dbReference type="PROSITE" id="PS00794">
    <property type="entry name" value="HPPK"/>
    <property type="match status" value="1"/>
</dbReference>
<dbReference type="SMART" id="SM00905">
    <property type="entry name" value="FolB"/>
    <property type="match status" value="2"/>
</dbReference>
<dbReference type="Pfam" id="PF00809">
    <property type="entry name" value="Pterin_bind"/>
    <property type="match status" value="1"/>
</dbReference>
<dbReference type="SUPFAM" id="SSF51717">
    <property type="entry name" value="Dihydropteroate synthetase-like"/>
    <property type="match status" value="1"/>
</dbReference>
<comment type="cofactor">
    <cofactor evidence="3 16">
        <name>Mg(2+)</name>
        <dbReference type="ChEBI" id="CHEBI:18420"/>
    </cofactor>
</comment>
<comment type="pathway">
    <text evidence="4">Cofactor biosynthesis; tetrahydrofolate biosynthesis; 7,8-dihydrofolate from 2-amino-4-hydroxy-6-hydroxymethyl-7,8-dihydropteridine diphosphate and 4-aminobenzoate: step 1/2.</text>
</comment>
<dbReference type="Gene3D" id="3.30.70.560">
    <property type="entry name" value="7,8-Dihydro-6-hydroxymethylpterin-pyrophosphokinase HPPK"/>
    <property type="match status" value="1"/>
</dbReference>
<keyword evidence="12 16" id="KW-0067">ATP-binding</keyword>
<dbReference type="InterPro" id="IPR035907">
    <property type="entry name" value="Hppk_sf"/>
</dbReference>
<dbReference type="NCBIfam" id="TIGR00526">
    <property type="entry name" value="folB_dom"/>
    <property type="match status" value="2"/>
</dbReference>
<dbReference type="SUPFAM" id="SSF55620">
    <property type="entry name" value="Tetrahydrobiopterin biosynthesis enzymes-like"/>
    <property type="match status" value="2"/>
</dbReference>
<evidence type="ECO:0000256" key="14">
    <source>
        <dbReference type="ARBA" id="ARBA00022909"/>
    </source>
</evidence>
<evidence type="ECO:0000256" key="1">
    <source>
        <dbReference type="ARBA" id="ARBA00000012"/>
    </source>
</evidence>
<keyword evidence="13 16" id="KW-0460">Magnesium</keyword>
<dbReference type="PANTHER" id="PTHR20941">
    <property type="entry name" value="FOLATE SYNTHESIS PROTEINS"/>
    <property type="match status" value="1"/>
</dbReference>
<evidence type="ECO:0000256" key="13">
    <source>
        <dbReference type="ARBA" id="ARBA00022842"/>
    </source>
</evidence>
<comment type="catalytic activity">
    <reaction evidence="1">
        <text>(7,8-dihydropterin-6-yl)methyl diphosphate + 4-aminobenzoate = 7,8-dihydropteroate + diphosphate</text>
        <dbReference type="Rhea" id="RHEA:19949"/>
        <dbReference type="ChEBI" id="CHEBI:17836"/>
        <dbReference type="ChEBI" id="CHEBI:17839"/>
        <dbReference type="ChEBI" id="CHEBI:33019"/>
        <dbReference type="ChEBI" id="CHEBI:72950"/>
        <dbReference type="EC" id="2.5.1.15"/>
    </reaction>
</comment>
<keyword evidence="8 16" id="KW-0808">Transferase</keyword>
<dbReference type="CDD" id="cd00739">
    <property type="entry name" value="DHPS"/>
    <property type="match status" value="1"/>
</dbReference>
<dbReference type="InterPro" id="IPR006157">
    <property type="entry name" value="FolB_dom"/>
</dbReference>
<dbReference type="InterPro" id="IPR000550">
    <property type="entry name" value="Hppk"/>
</dbReference>
<evidence type="ECO:0000256" key="11">
    <source>
        <dbReference type="ARBA" id="ARBA00022777"/>
    </source>
</evidence>
<dbReference type="PANTHER" id="PTHR20941:SF1">
    <property type="entry name" value="FOLIC ACID SYNTHESIS PROTEIN FOL1"/>
    <property type="match status" value="1"/>
</dbReference>
<dbReference type="CDD" id="cd00483">
    <property type="entry name" value="HPPK"/>
    <property type="match status" value="1"/>
</dbReference>
<dbReference type="SUPFAM" id="SSF55083">
    <property type="entry name" value="6-hydroxymethyl-7,8-dihydropterin pyrophosphokinase, HPPK"/>
    <property type="match status" value="1"/>
</dbReference>
<organism evidence="18 19">
    <name type="scientific">Kluyveromyces marxianus</name>
    <name type="common">Yeast</name>
    <name type="synonym">Candida kefyr</name>
    <dbReference type="NCBI Taxonomy" id="4911"/>
    <lineage>
        <taxon>Eukaryota</taxon>
        <taxon>Fungi</taxon>
        <taxon>Dikarya</taxon>
        <taxon>Ascomycota</taxon>
        <taxon>Saccharomycotina</taxon>
        <taxon>Saccharomycetes</taxon>
        <taxon>Saccharomycetales</taxon>
        <taxon>Saccharomycetaceae</taxon>
        <taxon>Kluyveromyces</taxon>
    </lineage>
</organism>
<comment type="similarity">
    <text evidence="7 16">In the C-terminal section; belongs to the DHPS family.</text>
</comment>
<dbReference type="Pfam" id="PF02152">
    <property type="entry name" value="FolB"/>
    <property type="match status" value="2"/>
</dbReference>